<dbReference type="OrthoDB" id="9768177at2"/>
<feature type="chain" id="PRO_5019377570" evidence="2">
    <location>
        <begin position="22"/>
        <end position="1076"/>
    </location>
</feature>
<sequence length="1076" mass="121140">MKFVCNLFIALFLCGANVAFAQKQKVTEMHGIVKDKNNEEILIGVNFKTKQGVFLNKSHVGGRVTLSVPRNADSLIVSLIGYQRVTVAHDYFMHSDVLLLEKQDYYLAEAVVNTGYQALRPNEVTGAVDVLSNKMLNEQTGTNILQRMRNIVPAFRYDNKPVQNPEVNKLNISVRGLSTINGSLDPLIVLDGFIYEGDIDNIDPNSIEQISILKDAAASSIWGARAGNGVIVITSKKGRVNDGGTRVSFNSTFSIQGKPDYQSLYTIDNSSFMEVEKMLFDNGYYKNALNTTKYIAVTPYVDLLDKRSRGIISVSDSARWTDYYKAQNGVYNYSDNFVSKPITQQYALNLNGGNKFHTYGFGLGYTHKSSELGAGDQKINIRLNNGFRLTERLQVDASLLLTDQKSKSGKPALNSLSYSGKSVPYMAFYGPDGEVVPFEREFRKLFLDQNYQNGYLDWSYYPLSDYRHSTSEVKLREVFASLGVRYKLTSFLDLNLSGQYQNQRTDKRNLDDENSYLARRAINQYSEVNQQTGVAKYNVPLGGILNNGIVSGTSYTLRSQLNISKTFQKHRIVGVIGAEMRENRTEGSSFTSYGYNDDPLISTAVDHVTRFKTIPSNTNRTITGAPAYSHTNNRFVSAYANFSYIWQEKYGLSGSFRKDGANVFGASTNDKWSPLWSAGLFWELRKENFLRSYEQTVDQLKLRATYGTSGNVDLRKTRDPIGTISTDSYTRFPTIIITSLNDPSLRWEKIATVNLGLDFSFLNRRIAGSVDWYFKKGKDLYGLTDYDYTTWGYQPTITKNVASMQGKGVDLVLNSLNLNKTVKWSSRLLLSFNKNKTTKYFNANGNTLLNFLNDGSGITPMVGYPLNGLGAFKWMGISADGLGQGVLDGNISAEYAKIRSSVALNPENSESILFVGSSKPQLFGNIINTVSWKNIEMSINISYTGDYYFRKPVTSYANLYQKGVAYPDFDKRWQQPGDERYKDVPKMTYPVLSGADSFYQAADINVLKADHLRLEYISLGWNREIMFNDHKSKLMLYLNISNLGILWTANKLRIDPEFPYKLAPQSVYSLGLKIDY</sequence>
<evidence type="ECO:0000256" key="1">
    <source>
        <dbReference type="PROSITE-ProRule" id="PRU01360"/>
    </source>
</evidence>
<evidence type="ECO:0000313" key="5">
    <source>
        <dbReference type="Proteomes" id="UP000286246"/>
    </source>
</evidence>
<dbReference type="Proteomes" id="UP000286246">
    <property type="component" value="Unassembled WGS sequence"/>
</dbReference>
<keyword evidence="1" id="KW-0812">Transmembrane</keyword>
<evidence type="ECO:0000313" key="4">
    <source>
        <dbReference type="EMBL" id="RKE52789.1"/>
    </source>
</evidence>
<dbReference type="Pfam" id="PF07715">
    <property type="entry name" value="Plug"/>
    <property type="match status" value="1"/>
</dbReference>
<dbReference type="EMBL" id="RAPY01000002">
    <property type="protein sequence ID" value="RKE52789.1"/>
    <property type="molecule type" value="Genomic_DNA"/>
</dbReference>
<evidence type="ECO:0000256" key="2">
    <source>
        <dbReference type="SAM" id="SignalP"/>
    </source>
</evidence>
<keyword evidence="5" id="KW-1185">Reference proteome</keyword>
<keyword evidence="1" id="KW-0998">Cell outer membrane</keyword>
<dbReference type="NCBIfam" id="TIGR04057">
    <property type="entry name" value="SusC_RagA_signa"/>
    <property type="match status" value="1"/>
</dbReference>
<proteinExistence type="inferred from homology"/>
<dbReference type="PROSITE" id="PS52016">
    <property type="entry name" value="TONB_DEPENDENT_REC_3"/>
    <property type="match status" value="1"/>
</dbReference>
<comment type="subcellular location">
    <subcellularLocation>
        <location evidence="1">Cell outer membrane</location>
        <topology evidence="1">Multi-pass membrane protein</topology>
    </subcellularLocation>
</comment>
<name>A0A420B805_SPHD1</name>
<feature type="signal peptide" evidence="2">
    <location>
        <begin position="1"/>
        <end position="21"/>
    </location>
</feature>
<keyword evidence="1" id="KW-1134">Transmembrane beta strand</keyword>
<dbReference type="InterPro" id="IPR039426">
    <property type="entry name" value="TonB-dep_rcpt-like"/>
</dbReference>
<comment type="similarity">
    <text evidence="1">Belongs to the TonB-dependent receptor family.</text>
</comment>
<dbReference type="InterPro" id="IPR012910">
    <property type="entry name" value="Plug_dom"/>
</dbReference>
<protein>
    <submittedName>
        <fullName evidence="4">TonB-linked SusC/RagA family outer membrane protein</fullName>
    </submittedName>
</protein>
<gene>
    <name evidence="4" type="ORF">DFQ12_3035</name>
</gene>
<evidence type="ECO:0000259" key="3">
    <source>
        <dbReference type="Pfam" id="PF07715"/>
    </source>
</evidence>
<dbReference type="SUPFAM" id="SSF56935">
    <property type="entry name" value="Porins"/>
    <property type="match status" value="1"/>
</dbReference>
<feature type="domain" description="TonB-dependent receptor plug" evidence="3">
    <location>
        <begin position="122"/>
        <end position="230"/>
    </location>
</feature>
<accession>A0A420B805</accession>
<dbReference type="InterPro" id="IPR023996">
    <property type="entry name" value="TonB-dep_OMP_SusC/RagA"/>
</dbReference>
<dbReference type="GO" id="GO:0009279">
    <property type="term" value="C:cell outer membrane"/>
    <property type="evidence" value="ECO:0007669"/>
    <property type="project" value="UniProtKB-SubCell"/>
</dbReference>
<dbReference type="InterPro" id="IPR023997">
    <property type="entry name" value="TonB-dep_OMP_SusC/RagA_CS"/>
</dbReference>
<comment type="caution">
    <text evidence="4">The sequence shown here is derived from an EMBL/GenBank/DDBJ whole genome shotgun (WGS) entry which is preliminary data.</text>
</comment>
<dbReference type="NCBIfam" id="TIGR04056">
    <property type="entry name" value="OMP_RagA_SusC"/>
    <property type="match status" value="1"/>
</dbReference>
<dbReference type="Gene3D" id="2.170.130.10">
    <property type="entry name" value="TonB-dependent receptor, plug domain"/>
    <property type="match status" value="1"/>
</dbReference>
<reference evidence="4 5" key="1">
    <citation type="submission" date="2018-09" db="EMBL/GenBank/DDBJ databases">
        <title>Genomic Encyclopedia of Type Strains, Phase III (KMG-III): the genomes of soil and plant-associated and newly described type strains.</title>
        <authorList>
            <person name="Whitman W."/>
        </authorList>
    </citation>
    <scope>NUCLEOTIDE SEQUENCE [LARGE SCALE GENOMIC DNA]</scope>
    <source>
        <strain evidence="4 5">CECT 7938</strain>
    </source>
</reference>
<organism evidence="4 5">
    <name type="scientific">Sphingobacterium detergens</name>
    <dbReference type="NCBI Taxonomy" id="1145106"/>
    <lineage>
        <taxon>Bacteria</taxon>
        <taxon>Pseudomonadati</taxon>
        <taxon>Bacteroidota</taxon>
        <taxon>Sphingobacteriia</taxon>
        <taxon>Sphingobacteriales</taxon>
        <taxon>Sphingobacteriaceae</taxon>
        <taxon>Sphingobacterium</taxon>
    </lineage>
</organism>
<keyword evidence="1" id="KW-0472">Membrane</keyword>
<dbReference type="RefSeq" id="WP_120259795.1">
    <property type="nucleotide sequence ID" value="NZ_RAPY01000002.1"/>
</dbReference>
<keyword evidence="2" id="KW-0732">Signal</keyword>
<dbReference type="InterPro" id="IPR037066">
    <property type="entry name" value="Plug_dom_sf"/>
</dbReference>
<dbReference type="AlphaFoldDB" id="A0A420B805"/>
<keyword evidence="1" id="KW-0813">Transport</keyword>